<dbReference type="SUPFAM" id="SSF51695">
    <property type="entry name" value="PLC-like phosphodiesterases"/>
    <property type="match status" value="1"/>
</dbReference>
<dbReference type="OrthoDB" id="269822at2759"/>
<keyword evidence="5" id="KW-1185">Reference proteome</keyword>
<reference evidence="4 5" key="2">
    <citation type="submission" date="2018-11" db="EMBL/GenBank/DDBJ databases">
        <authorList>
            <consortium name="Pathogen Informatics"/>
        </authorList>
    </citation>
    <scope>NUCLEOTIDE SEQUENCE [LARGE SCALE GENOMIC DNA]</scope>
</reference>
<comment type="catalytic activity">
    <reaction evidence="1">
        <text>a 1,2-diacyl-sn-glycero-3-phospho-(1D-myo-inositol-4,5-bisphosphate) + H2O = 1D-myo-inositol 1,4,5-trisphosphate + a 1,2-diacyl-sn-glycerol + H(+)</text>
        <dbReference type="Rhea" id="RHEA:33179"/>
        <dbReference type="ChEBI" id="CHEBI:15377"/>
        <dbReference type="ChEBI" id="CHEBI:15378"/>
        <dbReference type="ChEBI" id="CHEBI:17815"/>
        <dbReference type="ChEBI" id="CHEBI:58456"/>
        <dbReference type="ChEBI" id="CHEBI:203600"/>
        <dbReference type="EC" id="3.1.4.11"/>
    </reaction>
</comment>
<dbReference type="PROSITE" id="PS50008">
    <property type="entry name" value="PIPLC_Y_DOMAIN"/>
    <property type="match status" value="1"/>
</dbReference>
<dbReference type="PANTHER" id="PTHR10336:SF159">
    <property type="entry name" value="1-PHOSPHATIDYLINOSITOL 4,5-BISPHOSPHATE PHOSPHODIESTERASE GAMMA"/>
    <property type="match status" value="1"/>
</dbReference>
<evidence type="ECO:0000313" key="5">
    <source>
        <dbReference type="Proteomes" id="UP000271098"/>
    </source>
</evidence>
<evidence type="ECO:0000259" key="3">
    <source>
        <dbReference type="PROSITE" id="PS50008"/>
    </source>
</evidence>
<dbReference type="GO" id="GO:0016042">
    <property type="term" value="P:lipid catabolic process"/>
    <property type="evidence" value="ECO:0007669"/>
    <property type="project" value="UniProtKB-KW"/>
</dbReference>
<gene>
    <name evidence="4" type="ORF">GPUH_LOCUS12776</name>
</gene>
<sequence length="266" mass="29474">MCSFSETKYEKLKERGLIQFNARQLSRVYPQGSRVTSANYDPVPMWNAACHMVALNYQTGDKAMQLNQGKFMANGQCGYVLKPSYMIDEMFSPDAAEVVSTSCPIVLTLNVRISQAYCLLILAGQHLSRRDKNRGICSPVVTVEIIGLPADSTSVRTRAIELISVFFGFRSVKLRNQHSEELELSSLLVYLEMRRQGGENEKLYPHIALQAGRCLTGGMHKSSTSSGIFSARLNSADQCNFTPSISRRSSSIGSQSQCSNNTEFGE</sequence>
<dbReference type="GO" id="GO:0048015">
    <property type="term" value="P:phosphatidylinositol-mediated signaling"/>
    <property type="evidence" value="ECO:0007669"/>
    <property type="project" value="TreeGrafter"/>
</dbReference>
<dbReference type="GO" id="GO:0032587">
    <property type="term" value="C:ruffle membrane"/>
    <property type="evidence" value="ECO:0007669"/>
    <property type="project" value="TreeGrafter"/>
</dbReference>
<dbReference type="InterPro" id="IPR001192">
    <property type="entry name" value="PI-PLC_fam"/>
</dbReference>
<dbReference type="PRINTS" id="PR00390">
    <property type="entry name" value="PHPHLIPASEC"/>
</dbReference>
<dbReference type="PANTHER" id="PTHR10336">
    <property type="entry name" value="PHOSPHOINOSITIDE-SPECIFIC PHOSPHOLIPASE C FAMILY PROTEIN"/>
    <property type="match status" value="1"/>
</dbReference>
<dbReference type="GO" id="GO:0051209">
    <property type="term" value="P:release of sequestered calcium ion into cytosol"/>
    <property type="evidence" value="ECO:0007669"/>
    <property type="project" value="TreeGrafter"/>
</dbReference>
<dbReference type="AlphaFoldDB" id="A0A183DVN4"/>
<organism evidence="6">
    <name type="scientific">Gongylonema pulchrum</name>
    <dbReference type="NCBI Taxonomy" id="637853"/>
    <lineage>
        <taxon>Eukaryota</taxon>
        <taxon>Metazoa</taxon>
        <taxon>Ecdysozoa</taxon>
        <taxon>Nematoda</taxon>
        <taxon>Chromadorea</taxon>
        <taxon>Rhabditida</taxon>
        <taxon>Spirurina</taxon>
        <taxon>Spiruromorpha</taxon>
        <taxon>Spiruroidea</taxon>
        <taxon>Gongylonematidae</taxon>
        <taxon>Gongylonema</taxon>
    </lineage>
</organism>
<keyword evidence="1" id="KW-0443">Lipid metabolism</keyword>
<dbReference type="InterPro" id="IPR001711">
    <property type="entry name" value="PLipase_C_Pinositol-sp_Y"/>
</dbReference>
<dbReference type="WBParaSite" id="GPUH_0001278901-mRNA-1">
    <property type="protein sequence ID" value="GPUH_0001278901-mRNA-1"/>
    <property type="gene ID" value="GPUH_0001278901"/>
</dbReference>
<dbReference type="GO" id="GO:0046488">
    <property type="term" value="P:phosphatidylinositol metabolic process"/>
    <property type="evidence" value="ECO:0007669"/>
    <property type="project" value="TreeGrafter"/>
</dbReference>
<dbReference type="SMART" id="SM00149">
    <property type="entry name" value="PLCYc"/>
    <property type="match status" value="1"/>
</dbReference>
<dbReference type="EC" id="3.1.4.11" evidence="1"/>
<evidence type="ECO:0000256" key="1">
    <source>
        <dbReference type="RuleBase" id="RU361133"/>
    </source>
</evidence>
<name>A0A183DVN4_9BILA</name>
<evidence type="ECO:0000256" key="2">
    <source>
        <dbReference type="SAM" id="MobiDB-lite"/>
    </source>
</evidence>
<feature type="region of interest" description="Disordered" evidence="2">
    <location>
        <begin position="245"/>
        <end position="266"/>
    </location>
</feature>
<feature type="compositionally biased region" description="Low complexity" evidence="2">
    <location>
        <begin position="245"/>
        <end position="259"/>
    </location>
</feature>
<dbReference type="EMBL" id="UYRT01079597">
    <property type="protein sequence ID" value="VDN21023.1"/>
    <property type="molecule type" value="Genomic_DNA"/>
</dbReference>
<keyword evidence="1" id="KW-0378">Hydrolase</keyword>
<dbReference type="GO" id="GO:0010634">
    <property type="term" value="P:positive regulation of epithelial cell migration"/>
    <property type="evidence" value="ECO:0007669"/>
    <property type="project" value="TreeGrafter"/>
</dbReference>
<dbReference type="GO" id="GO:0004435">
    <property type="term" value="F:phosphatidylinositol-4,5-bisphosphate phospholipase C activity"/>
    <property type="evidence" value="ECO:0007669"/>
    <property type="project" value="UniProtKB-EC"/>
</dbReference>
<dbReference type="Pfam" id="PF00387">
    <property type="entry name" value="PI-PLC-Y"/>
    <property type="match status" value="1"/>
</dbReference>
<accession>A0A183DVN4</accession>
<evidence type="ECO:0000313" key="6">
    <source>
        <dbReference type="WBParaSite" id="GPUH_0001278901-mRNA-1"/>
    </source>
</evidence>
<reference evidence="6" key="1">
    <citation type="submission" date="2016-06" db="UniProtKB">
        <authorList>
            <consortium name="WormBaseParasite"/>
        </authorList>
    </citation>
    <scope>IDENTIFICATION</scope>
</reference>
<protein>
    <recommendedName>
        <fullName evidence="1">Phosphoinositide phospholipase C</fullName>
        <ecNumber evidence="1">3.1.4.11</ecNumber>
    </recommendedName>
</protein>
<dbReference type="Proteomes" id="UP000271098">
    <property type="component" value="Unassembled WGS sequence"/>
</dbReference>
<keyword evidence="1" id="KW-0442">Lipid degradation</keyword>
<proteinExistence type="predicted"/>
<dbReference type="InterPro" id="IPR017946">
    <property type="entry name" value="PLC-like_Pdiesterase_TIM-brl"/>
</dbReference>
<dbReference type="Gene3D" id="3.20.20.190">
    <property type="entry name" value="Phosphatidylinositol (PI) phosphodiesterase"/>
    <property type="match status" value="1"/>
</dbReference>
<feature type="domain" description="PI-PLC Y-box" evidence="3">
    <location>
        <begin position="1"/>
        <end position="86"/>
    </location>
</feature>
<evidence type="ECO:0000313" key="4">
    <source>
        <dbReference type="EMBL" id="VDN21023.1"/>
    </source>
</evidence>